<dbReference type="InterPro" id="IPR042944">
    <property type="entry name" value="Collectrin"/>
</dbReference>
<evidence type="ECO:0000256" key="6">
    <source>
        <dbReference type="ARBA" id="ARBA00022989"/>
    </source>
</evidence>
<evidence type="ECO:0000256" key="3">
    <source>
        <dbReference type="ARBA" id="ARBA00022553"/>
    </source>
</evidence>
<dbReference type="Proteomes" id="UP001295444">
    <property type="component" value="Chromosome 01"/>
</dbReference>
<keyword evidence="13" id="KW-1185">Reference proteome</keyword>
<proteinExistence type="predicted"/>
<keyword evidence="4 9" id="KW-0812">Transmembrane</keyword>
<evidence type="ECO:0000256" key="9">
    <source>
        <dbReference type="SAM" id="Phobius"/>
    </source>
</evidence>
<evidence type="ECO:0000256" key="8">
    <source>
        <dbReference type="ARBA" id="ARBA00023180"/>
    </source>
</evidence>
<reference evidence="12" key="1">
    <citation type="submission" date="2022-03" db="EMBL/GenBank/DDBJ databases">
        <authorList>
            <person name="Alioto T."/>
            <person name="Alioto T."/>
            <person name="Gomez Garrido J."/>
        </authorList>
    </citation>
    <scope>NUCLEOTIDE SEQUENCE</scope>
</reference>
<protein>
    <submittedName>
        <fullName evidence="12">Collectrin</fullName>
    </submittedName>
</protein>
<feature type="domain" description="Collectrin-like" evidence="11">
    <location>
        <begin position="25"/>
        <end position="221"/>
    </location>
</feature>
<feature type="transmembrane region" description="Helical" evidence="9">
    <location>
        <begin position="148"/>
        <end position="168"/>
    </location>
</feature>
<evidence type="ECO:0000256" key="2">
    <source>
        <dbReference type="ARBA" id="ARBA00022475"/>
    </source>
</evidence>
<keyword evidence="8" id="KW-0325">Glycoprotein</keyword>
<name>A0AAD1QXN1_PELCU</name>
<dbReference type="PANTHER" id="PTHR46884">
    <property type="entry name" value="COLLECTRIN"/>
    <property type="match status" value="1"/>
</dbReference>
<gene>
    <name evidence="12" type="ORF">PECUL_23A028297</name>
</gene>
<keyword evidence="2" id="KW-1003">Cell membrane</keyword>
<evidence type="ECO:0000259" key="11">
    <source>
        <dbReference type="PROSITE" id="PS52010"/>
    </source>
</evidence>
<keyword evidence="7 9" id="KW-0472">Membrane</keyword>
<comment type="subcellular location">
    <subcellularLocation>
        <location evidence="1">Cell membrane</location>
        <topology evidence="1">Single-pass type I membrane protein</topology>
    </subcellularLocation>
</comment>
<keyword evidence="5 10" id="KW-0732">Signal</keyword>
<feature type="signal peptide" evidence="10">
    <location>
        <begin position="1"/>
        <end position="18"/>
    </location>
</feature>
<evidence type="ECO:0000256" key="1">
    <source>
        <dbReference type="ARBA" id="ARBA00004251"/>
    </source>
</evidence>
<dbReference type="GO" id="GO:0005886">
    <property type="term" value="C:plasma membrane"/>
    <property type="evidence" value="ECO:0007669"/>
    <property type="project" value="UniProtKB-SubCell"/>
</dbReference>
<dbReference type="GO" id="GO:0051957">
    <property type="term" value="P:positive regulation of amino acid transport"/>
    <property type="evidence" value="ECO:0007669"/>
    <property type="project" value="TreeGrafter"/>
</dbReference>
<evidence type="ECO:0000256" key="10">
    <source>
        <dbReference type="SAM" id="SignalP"/>
    </source>
</evidence>
<dbReference type="InterPro" id="IPR031588">
    <property type="entry name" value="Collectrin_dom"/>
</dbReference>
<evidence type="ECO:0000256" key="7">
    <source>
        <dbReference type="ARBA" id="ARBA00023136"/>
    </source>
</evidence>
<evidence type="ECO:0000313" key="13">
    <source>
        <dbReference type="Proteomes" id="UP001295444"/>
    </source>
</evidence>
<feature type="chain" id="PRO_5041922005" evidence="10">
    <location>
        <begin position="19"/>
        <end position="224"/>
    </location>
</feature>
<organism evidence="12 13">
    <name type="scientific">Pelobates cultripes</name>
    <name type="common">Western spadefoot toad</name>
    <dbReference type="NCBI Taxonomy" id="61616"/>
    <lineage>
        <taxon>Eukaryota</taxon>
        <taxon>Metazoa</taxon>
        <taxon>Chordata</taxon>
        <taxon>Craniata</taxon>
        <taxon>Vertebrata</taxon>
        <taxon>Euteleostomi</taxon>
        <taxon>Amphibia</taxon>
        <taxon>Batrachia</taxon>
        <taxon>Anura</taxon>
        <taxon>Pelobatoidea</taxon>
        <taxon>Pelobatidae</taxon>
        <taxon>Pelobates</taxon>
    </lineage>
</organism>
<dbReference type="AlphaFoldDB" id="A0AAD1QXN1"/>
<sequence length="224" mass="25094">MLGKILICCCFLAPVVSADLCRPGAQEAFKVRFNLKAALGEKAYTWNSDEEYLFKAVMAFTMRSYTNNDAFEISNIVLCNITKRVSFWFLVTSPVNSSVPVPSLTVEHAIRNERNRINSAFLLDDKTLEFLEIPPTMASIVNHNKESWLIAFGVVVGLLAIAALLFIGSGIQNYRRRKTVQEKLEEITEDQDQTASGTTNEYVLASSNRAFADDETCEDVLTQF</sequence>
<dbReference type="EMBL" id="OW240912">
    <property type="protein sequence ID" value="CAH2219631.1"/>
    <property type="molecule type" value="Genomic_DNA"/>
</dbReference>
<dbReference type="PROSITE" id="PS52010">
    <property type="entry name" value="COLLECTRIN_LIKE"/>
    <property type="match status" value="1"/>
</dbReference>
<evidence type="ECO:0000313" key="12">
    <source>
        <dbReference type="EMBL" id="CAH2219631.1"/>
    </source>
</evidence>
<dbReference type="Pfam" id="PF16959">
    <property type="entry name" value="Collectrin"/>
    <property type="match status" value="1"/>
</dbReference>
<dbReference type="GO" id="GO:0070062">
    <property type="term" value="C:extracellular exosome"/>
    <property type="evidence" value="ECO:0007669"/>
    <property type="project" value="TreeGrafter"/>
</dbReference>
<accession>A0AAD1QXN1</accession>
<evidence type="ECO:0000256" key="5">
    <source>
        <dbReference type="ARBA" id="ARBA00022729"/>
    </source>
</evidence>
<evidence type="ECO:0000256" key="4">
    <source>
        <dbReference type="ARBA" id="ARBA00022692"/>
    </source>
</evidence>
<dbReference type="PANTHER" id="PTHR46884:SF1">
    <property type="entry name" value="COLLECTRIN"/>
    <property type="match status" value="1"/>
</dbReference>
<keyword evidence="3" id="KW-0597">Phosphoprotein</keyword>
<keyword evidence="6 9" id="KW-1133">Transmembrane helix</keyword>